<feature type="region of interest" description="Disordered" evidence="1">
    <location>
        <begin position="274"/>
        <end position="356"/>
    </location>
</feature>
<sequence length="426" mass="45746">MPRNWKVSAKKMFRRPAVAFVGVFLTLLSASLPRLALSFEGAEGGPLLVEGAAEAICNLSGALKEVANVSLQIEAAIGKEKLNCKIDTVKKVISDASSAAGKIDDFIREFENKNGERMTCLATTAGGYPKAAVDTDKRLAGCRGNASVYNASSGASIEDRQRWTALLEGVETKLKTAYALFNNDSYGSWKSGKFGAFGRSTNCTLTMGSRGSGASLTAYGKKYAGLWEIRLERQYIGDHYMPQIKWVGENSVSSRRNKIFDGIEQLKAVLGDRCPKVPEHKEEGEDTSAPSTDLRSDAVKEITANEDNKGNEAPQKEGERDDTATQAEDATKEPTSQEGGAASHTHDSASPAPQEARYEKLAKALEILKNTHGDGSSANFSELLAQHSHTGSEAALNDTKSNSLYHLPSPLSLILIARSLINAPVS</sequence>
<proteinExistence type="predicted"/>
<evidence type="ECO:0000256" key="1">
    <source>
        <dbReference type="SAM" id="MobiDB-lite"/>
    </source>
</evidence>
<dbReference type="VEuPathDB" id="TriTrypDB:TvY486_0039540"/>
<dbReference type="AlphaFoldDB" id="F9WU07"/>
<gene>
    <name evidence="2" type="ORF">TvY486_0039540</name>
</gene>
<feature type="compositionally biased region" description="Basic and acidic residues" evidence="1">
    <location>
        <begin position="306"/>
        <end position="323"/>
    </location>
</feature>
<keyword evidence="3" id="KW-1185">Reference proteome</keyword>
<name>F9WU07_TRYVY</name>
<dbReference type="EMBL" id="CAEX01006884">
    <property type="protein sequence ID" value="CCD21053.1"/>
    <property type="molecule type" value="Genomic_DNA"/>
</dbReference>
<protein>
    <submittedName>
        <fullName evidence="2">Variant surface glycoprotein, (VSG), putative</fullName>
    </submittedName>
</protein>
<reference evidence="2 3" key="1">
    <citation type="journal article" date="2012" name="Proc. Natl. Acad. Sci. U.S.A.">
        <title>Antigenic diversity is generated by distinct evolutionary mechanisms in African trypanosome species.</title>
        <authorList>
            <person name="Jackson A.P."/>
            <person name="Berry A."/>
            <person name="Aslett M."/>
            <person name="Allison H.C."/>
            <person name="Burton P."/>
            <person name="Vavrova-Anderson J."/>
            <person name="Brown R."/>
            <person name="Browne H."/>
            <person name="Corton N."/>
            <person name="Hauser H."/>
            <person name="Gamble J."/>
            <person name="Gilderthorp R."/>
            <person name="Marcello L."/>
            <person name="McQuillan J."/>
            <person name="Otto T.D."/>
            <person name="Quail M.A."/>
            <person name="Sanders M.J."/>
            <person name="van Tonder A."/>
            <person name="Ginger M.L."/>
            <person name="Field M.C."/>
            <person name="Barry J.D."/>
            <person name="Hertz-Fowler C."/>
            <person name="Berriman M."/>
        </authorList>
    </citation>
    <scope>NUCLEOTIDE SEQUENCE</scope>
    <source>
        <strain evidence="2 3">Y486</strain>
    </source>
</reference>
<feature type="compositionally biased region" description="Basic and acidic residues" evidence="1">
    <location>
        <begin position="274"/>
        <end position="283"/>
    </location>
</feature>
<organism evidence="2 3">
    <name type="scientific">Trypanosoma vivax (strain Y486)</name>
    <dbReference type="NCBI Taxonomy" id="1055687"/>
    <lineage>
        <taxon>Eukaryota</taxon>
        <taxon>Discoba</taxon>
        <taxon>Euglenozoa</taxon>
        <taxon>Kinetoplastea</taxon>
        <taxon>Metakinetoplastina</taxon>
        <taxon>Trypanosomatida</taxon>
        <taxon>Trypanosomatidae</taxon>
        <taxon>Trypanosoma</taxon>
        <taxon>Duttonella</taxon>
    </lineage>
</organism>
<evidence type="ECO:0000313" key="2">
    <source>
        <dbReference type="EMBL" id="CCD21053.1"/>
    </source>
</evidence>
<dbReference type="Proteomes" id="UP000009027">
    <property type="component" value="Unassembled WGS sequence"/>
</dbReference>
<evidence type="ECO:0000313" key="3">
    <source>
        <dbReference type="Proteomes" id="UP000009027"/>
    </source>
</evidence>
<feature type="compositionally biased region" description="Polar residues" evidence="1">
    <location>
        <begin position="324"/>
        <end position="338"/>
    </location>
</feature>
<accession>F9WU07</accession>